<keyword evidence="2" id="KW-0479">Metal-binding</keyword>
<dbReference type="InterPro" id="IPR023214">
    <property type="entry name" value="HAD_sf"/>
</dbReference>
<reference evidence="5 6" key="1">
    <citation type="journal article" date="2021" name="Elife">
        <title>Chloroplast acquisition without the gene transfer in kleptoplastic sea slugs, Plakobranchus ocellatus.</title>
        <authorList>
            <person name="Maeda T."/>
            <person name="Takahashi S."/>
            <person name="Yoshida T."/>
            <person name="Shimamura S."/>
            <person name="Takaki Y."/>
            <person name="Nagai Y."/>
            <person name="Toyoda A."/>
            <person name="Suzuki Y."/>
            <person name="Arimoto A."/>
            <person name="Ishii H."/>
            <person name="Satoh N."/>
            <person name="Nishiyama T."/>
            <person name="Hasebe M."/>
            <person name="Maruyama T."/>
            <person name="Minagawa J."/>
            <person name="Obokata J."/>
            <person name="Shigenobu S."/>
        </authorList>
    </citation>
    <scope>NUCLEOTIDE SEQUENCE [LARGE SCALE GENOMIC DNA]</scope>
</reference>
<dbReference type="InterPro" id="IPR008380">
    <property type="entry name" value="HAD-SF_hydro_IG_5-nucl"/>
</dbReference>
<dbReference type="PANTHER" id="PTHR12103:SF15">
    <property type="entry name" value="CYTOSOLIC PURINE 5'-NUCLEOTIDASE"/>
    <property type="match status" value="1"/>
</dbReference>
<dbReference type="AlphaFoldDB" id="A0AAV4GI29"/>
<dbReference type="Proteomes" id="UP000762676">
    <property type="component" value="Unassembled WGS sequence"/>
</dbReference>
<protein>
    <submittedName>
        <fullName evidence="5">Cytosolic purine 5'-nucleotidase</fullName>
    </submittedName>
</protein>
<keyword evidence="4" id="KW-0460">Magnesium</keyword>
<dbReference type="PANTHER" id="PTHR12103">
    <property type="entry name" value="5'-NUCLEOTIDASE DOMAIN-CONTAINING"/>
    <property type="match status" value="1"/>
</dbReference>
<keyword evidence="6" id="KW-1185">Reference proteome</keyword>
<dbReference type="GO" id="GO:0046872">
    <property type="term" value="F:metal ion binding"/>
    <property type="evidence" value="ECO:0007669"/>
    <property type="project" value="UniProtKB-KW"/>
</dbReference>
<dbReference type="SUPFAM" id="SSF56784">
    <property type="entry name" value="HAD-like"/>
    <property type="match status" value="1"/>
</dbReference>
<sequence>MAEIRQNGAKTVLITNSGYEYTDKIMEYLLDFPTDEKRHWTSYWDCVVVDAKKPLFFEDNTILRRVDTSTKVQTIGHHMGPIKSGEIYSG</sequence>
<evidence type="ECO:0000256" key="1">
    <source>
        <dbReference type="ARBA" id="ARBA00009589"/>
    </source>
</evidence>
<comment type="caution">
    <text evidence="5">The sequence shown here is derived from an EMBL/GenBank/DDBJ whole genome shotgun (WGS) entry which is preliminary data.</text>
</comment>
<feature type="non-terminal residue" evidence="5">
    <location>
        <position position="90"/>
    </location>
</feature>
<evidence type="ECO:0000313" key="5">
    <source>
        <dbReference type="EMBL" id="GFR85357.1"/>
    </source>
</evidence>
<organism evidence="5 6">
    <name type="scientific">Elysia marginata</name>
    <dbReference type="NCBI Taxonomy" id="1093978"/>
    <lineage>
        <taxon>Eukaryota</taxon>
        <taxon>Metazoa</taxon>
        <taxon>Spiralia</taxon>
        <taxon>Lophotrochozoa</taxon>
        <taxon>Mollusca</taxon>
        <taxon>Gastropoda</taxon>
        <taxon>Heterobranchia</taxon>
        <taxon>Euthyneura</taxon>
        <taxon>Panpulmonata</taxon>
        <taxon>Sacoglossa</taxon>
        <taxon>Placobranchoidea</taxon>
        <taxon>Plakobranchidae</taxon>
        <taxon>Elysia</taxon>
    </lineage>
</organism>
<evidence type="ECO:0000256" key="3">
    <source>
        <dbReference type="ARBA" id="ARBA00022801"/>
    </source>
</evidence>
<dbReference type="Pfam" id="PF05761">
    <property type="entry name" value="5_nucleotid"/>
    <property type="match status" value="1"/>
</dbReference>
<dbReference type="GO" id="GO:0008253">
    <property type="term" value="F:5'-nucleotidase activity"/>
    <property type="evidence" value="ECO:0007669"/>
    <property type="project" value="TreeGrafter"/>
</dbReference>
<keyword evidence="3" id="KW-0378">Hydrolase</keyword>
<accession>A0AAV4GI29</accession>
<evidence type="ECO:0000313" key="6">
    <source>
        <dbReference type="Proteomes" id="UP000762676"/>
    </source>
</evidence>
<dbReference type="Gene3D" id="3.40.50.1000">
    <property type="entry name" value="HAD superfamily/HAD-like"/>
    <property type="match status" value="1"/>
</dbReference>
<dbReference type="InterPro" id="IPR036412">
    <property type="entry name" value="HAD-like_sf"/>
</dbReference>
<gene>
    <name evidence="5" type="ORF">ElyMa_002439300</name>
</gene>
<evidence type="ECO:0000256" key="4">
    <source>
        <dbReference type="ARBA" id="ARBA00022842"/>
    </source>
</evidence>
<proteinExistence type="inferred from homology"/>
<dbReference type="EMBL" id="BMAT01005014">
    <property type="protein sequence ID" value="GFR85357.1"/>
    <property type="molecule type" value="Genomic_DNA"/>
</dbReference>
<evidence type="ECO:0000256" key="2">
    <source>
        <dbReference type="ARBA" id="ARBA00022723"/>
    </source>
</evidence>
<comment type="similarity">
    <text evidence="1">Belongs to the 5'(3')-deoxyribonucleotidase family.</text>
</comment>
<name>A0AAV4GI29_9GAST</name>